<accession>A0A0F9FWY6</accession>
<comment type="caution">
    <text evidence="1">The sequence shown here is derived from an EMBL/GenBank/DDBJ whole genome shotgun (WGS) entry which is preliminary data.</text>
</comment>
<gene>
    <name evidence="1" type="ORF">LCGC14_2191000</name>
</gene>
<feature type="non-terminal residue" evidence="1">
    <location>
        <position position="1"/>
    </location>
</feature>
<name>A0A0F9FWY6_9ZZZZ</name>
<reference evidence="1" key="1">
    <citation type="journal article" date="2015" name="Nature">
        <title>Complex archaea that bridge the gap between prokaryotes and eukaryotes.</title>
        <authorList>
            <person name="Spang A."/>
            <person name="Saw J.H."/>
            <person name="Jorgensen S.L."/>
            <person name="Zaremba-Niedzwiedzka K."/>
            <person name="Martijn J."/>
            <person name="Lind A.E."/>
            <person name="van Eijk R."/>
            <person name="Schleper C."/>
            <person name="Guy L."/>
            <person name="Ettema T.J."/>
        </authorList>
    </citation>
    <scope>NUCLEOTIDE SEQUENCE</scope>
</reference>
<proteinExistence type="predicted"/>
<sequence length="156" mass="16923">AWGRGQEDLFDGTKWFLDAAREAGAQVLLKLHPHEGEQNAVRYKEMAESSGLYAVLTSHYLPYVLAACDVVVTQGSSNMAIEAGIMGKATVEMLQPGTKYPEQYEIPSSWGPDLPEVIELAIAQGPVESFIADMNMGPGSTERAADWVRGHIGTNN</sequence>
<dbReference type="AlphaFoldDB" id="A0A0F9FWY6"/>
<evidence type="ECO:0008006" key="2">
    <source>
        <dbReference type="Google" id="ProtNLM"/>
    </source>
</evidence>
<evidence type="ECO:0000313" key="1">
    <source>
        <dbReference type="EMBL" id="KKL61865.1"/>
    </source>
</evidence>
<organism evidence="1">
    <name type="scientific">marine sediment metagenome</name>
    <dbReference type="NCBI Taxonomy" id="412755"/>
    <lineage>
        <taxon>unclassified sequences</taxon>
        <taxon>metagenomes</taxon>
        <taxon>ecological metagenomes</taxon>
    </lineage>
</organism>
<dbReference type="EMBL" id="LAZR01028680">
    <property type="protein sequence ID" value="KKL61865.1"/>
    <property type="molecule type" value="Genomic_DNA"/>
</dbReference>
<protein>
    <recommendedName>
        <fullName evidence="2">UDP-N-acetylglucosamine 2-epimerase domain-containing protein</fullName>
    </recommendedName>
</protein>